<accession>A0A1X7L1R0</accession>
<dbReference type="AlphaFoldDB" id="A0A1X7L1R0"/>
<dbReference type="OrthoDB" id="5464992at2"/>
<organism evidence="1 2">
    <name type="scientific">Dethiosulfovibrio salsuginis</name>
    <dbReference type="NCBI Taxonomy" id="561720"/>
    <lineage>
        <taxon>Bacteria</taxon>
        <taxon>Thermotogati</taxon>
        <taxon>Synergistota</taxon>
        <taxon>Synergistia</taxon>
        <taxon>Synergistales</taxon>
        <taxon>Dethiosulfovibrionaceae</taxon>
        <taxon>Dethiosulfovibrio</taxon>
    </lineage>
</organism>
<dbReference type="Proteomes" id="UP000193355">
    <property type="component" value="Unassembled WGS sequence"/>
</dbReference>
<dbReference type="STRING" id="561720.SAMN06275492_14213"/>
<gene>
    <name evidence="1" type="ORF">SAMN06275492_14213</name>
</gene>
<keyword evidence="2" id="KW-1185">Reference proteome</keyword>
<protein>
    <submittedName>
        <fullName evidence="1">Uncharacterized protein</fullName>
    </submittedName>
</protein>
<proteinExistence type="predicted"/>
<dbReference type="EMBL" id="FXBB01000042">
    <property type="protein sequence ID" value="SMG47635.1"/>
    <property type="molecule type" value="Genomic_DNA"/>
</dbReference>
<dbReference type="RefSeq" id="WP_143340936.1">
    <property type="nucleotide sequence ID" value="NZ_FXBB01000042.1"/>
</dbReference>
<evidence type="ECO:0000313" key="1">
    <source>
        <dbReference type="EMBL" id="SMG47635.1"/>
    </source>
</evidence>
<reference evidence="2" key="1">
    <citation type="submission" date="2017-04" db="EMBL/GenBank/DDBJ databases">
        <authorList>
            <person name="Varghese N."/>
            <person name="Submissions S."/>
        </authorList>
    </citation>
    <scope>NUCLEOTIDE SEQUENCE [LARGE SCALE GENOMIC DNA]</scope>
    <source>
        <strain evidence="2">USBA 82</strain>
    </source>
</reference>
<name>A0A1X7L1R0_9BACT</name>
<evidence type="ECO:0000313" key="2">
    <source>
        <dbReference type="Proteomes" id="UP000193355"/>
    </source>
</evidence>
<sequence>MAEVKITELHDAILKGISKAFPSLVTVTAYDRIRGKMAVPAALLFLAEMERMDDVGTEQLCLECRFDLFLVLDALMDGVGQNVRQLAGDLALYIHGNRFGLEVSPAKVAGLAPTEFLPAMAQHVEWQISWTHEIYLGPSCWDGEGIIPTEVLYSIVPFVGPDHIEAYRPLEGITNADSP</sequence>